<dbReference type="EMBL" id="JAAMOX010000001">
    <property type="protein sequence ID" value="NIH52548.1"/>
    <property type="molecule type" value="Genomic_DNA"/>
</dbReference>
<evidence type="ECO:0000313" key="1">
    <source>
        <dbReference type="EMBL" id="NIH52548.1"/>
    </source>
</evidence>
<protein>
    <submittedName>
        <fullName evidence="1">Uncharacterized protein</fullName>
    </submittedName>
</protein>
<accession>A0A7X5QYX3</accession>
<gene>
    <name evidence="1" type="ORF">FHX76_000416</name>
</gene>
<reference evidence="1 2" key="1">
    <citation type="submission" date="2020-02" db="EMBL/GenBank/DDBJ databases">
        <title>Sequencing the genomes of 1000 actinobacteria strains.</title>
        <authorList>
            <person name="Klenk H.-P."/>
        </authorList>
    </citation>
    <scope>NUCLEOTIDE SEQUENCE [LARGE SCALE GENOMIC DNA]</scope>
    <source>
        <strain evidence="1 2">DSM 27960</strain>
    </source>
</reference>
<sequence length="282" mass="28594">MSADAQGNSVENVGVPITGLAAFAPVIAINALSKVQLAASPLNMPAGFKKLGLIKVDGGPAPARESGDAIDFFQKGYSLAGDGTRTVQIVLAEQNAAVTELIEGVEPDENGVIEVSSSLPDNQFILFVSTRYRNGVEKREIGVASVTAVEPDKQERGSVEGASVTFTWQEHELFNGSPFWRWLGTPGTGAEAKAFWTVTVDGAPTGGTYTLVLAGASTPPIAYNAAAAAITAALNGLSGVTGLSGITSSGSGPYAVTLPSAAVLATGVIDLTGGTSPSVTVA</sequence>
<dbReference type="AlphaFoldDB" id="A0A7X5QYX3"/>
<dbReference type="RefSeq" id="WP_167147253.1">
    <property type="nucleotide sequence ID" value="NZ_JAAMOX010000001.1"/>
</dbReference>
<dbReference type="Proteomes" id="UP000541033">
    <property type="component" value="Unassembled WGS sequence"/>
</dbReference>
<keyword evidence="2" id="KW-1185">Reference proteome</keyword>
<proteinExistence type="predicted"/>
<comment type="caution">
    <text evidence="1">The sequence shown here is derived from an EMBL/GenBank/DDBJ whole genome shotgun (WGS) entry which is preliminary data.</text>
</comment>
<evidence type="ECO:0000313" key="2">
    <source>
        <dbReference type="Proteomes" id="UP000541033"/>
    </source>
</evidence>
<organism evidence="1 2">
    <name type="scientific">Lysinibacter cavernae</name>
    <dbReference type="NCBI Taxonomy" id="1640652"/>
    <lineage>
        <taxon>Bacteria</taxon>
        <taxon>Bacillati</taxon>
        <taxon>Actinomycetota</taxon>
        <taxon>Actinomycetes</taxon>
        <taxon>Micrococcales</taxon>
        <taxon>Microbacteriaceae</taxon>
        <taxon>Lysinibacter</taxon>
    </lineage>
</organism>
<name>A0A7X5QYX3_9MICO</name>